<dbReference type="EMBL" id="JACAZI010000020">
    <property type="protein sequence ID" value="KAF7339186.1"/>
    <property type="molecule type" value="Genomic_DNA"/>
</dbReference>
<keyword evidence="3" id="KW-1185">Reference proteome</keyword>
<reference evidence="2" key="1">
    <citation type="submission" date="2020-05" db="EMBL/GenBank/DDBJ databases">
        <title>Mycena genomes resolve the evolution of fungal bioluminescence.</title>
        <authorList>
            <person name="Tsai I.J."/>
        </authorList>
    </citation>
    <scope>NUCLEOTIDE SEQUENCE</scope>
    <source>
        <strain evidence="2">CCC161011</strain>
    </source>
</reference>
<feature type="region of interest" description="Disordered" evidence="1">
    <location>
        <begin position="463"/>
        <end position="485"/>
    </location>
</feature>
<feature type="region of interest" description="Disordered" evidence="1">
    <location>
        <begin position="378"/>
        <end position="400"/>
    </location>
</feature>
<feature type="compositionally biased region" description="Low complexity" evidence="1">
    <location>
        <begin position="557"/>
        <end position="576"/>
    </location>
</feature>
<feature type="compositionally biased region" description="Low complexity" evidence="1">
    <location>
        <begin position="414"/>
        <end position="430"/>
    </location>
</feature>
<sequence>MSDIKGGCSLSGTFFLSHLPTLSHRPMNCQFSFGPNRSYFCSAGSIYAWSAKSLPPALARLLEDSAHPQALDIPYDVAFPMEPGTYALCWKTKSGEDWYEDGFLGPSYVRLARFIKNVATKGAHTTHTVFGARASFFSMSPSGYCWQNLPPELEDDIHSCMKLRRPVNVALGVQGSYVVMYNDGTVTFDFRGQYPLVEKMIRNTQEAARRRGVMYIALNPFIAGEYYAVYGDGSASWNFPTAWSADVTAVSRQIKPIHIPAAPAPVVSPGGIPPKILPAVPVSPPPVPVSSGGTGPAPEQVPSPAPSAVSSVSLPSHMSMSVPAQVSSPVHIQMPPPAQAQTQTQTTPAPVTSTGGVSMSIPAQVSSPVHIQMPAPAQAQTQTQTISAPATSSGGVSMSIPAQVSSPVHIQMAPPAQAQTQTQTIPAPTTSSGGTVSSIASAGGVSMSIPAQVSSPVHIQMAPPAQAQTQTQSIPAPATSSGGTVSSIASAVGQALEFVTHEASPPPAYAPMAQPAHIPAAIAHPQPQAMQRPPGAAAPAQPAHKINWQEGGFARNQQQQGQQQQGQQQQGQQQQGDSSFDFSSLLQAANLGDQNQQQQGQQQQGDSSFDFSSLLQAANLDGFNEVIVQETINYDDGSGNTGTVVDTWQTTY</sequence>
<dbReference type="Proteomes" id="UP000620124">
    <property type="component" value="Unassembled WGS sequence"/>
</dbReference>
<feature type="region of interest" description="Disordered" evidence="1">
    <location>
        <begin position="334"/>
        <end position="354"/>
    </location>
</feature>
<feature type="compositionally biased region" description="Low complexity" evidence="1">
    <location>
        <begin position="339"/>
        <end position="350"/>
    </location>
</feature>
<accession>A0A8H6XEP0</accession>
<feature type="compositionally biased region" description="Low complexity" evidence="1">
    <location>
        <begin position="378"/>
        <end position="393"/>
    </location>
</feature>
<protein>
    <submittedName>
        <fullName evidence="2">Uncharacterized protein</fullName>
    </submittedName>
</protein>
<gene>
    <name evidence="2" type="ORF">MVEN_01995900</name>
</gene>
<name>A0A8H6XEP0_9AGAR</name>
<feature type="region of interest" description="Disordered" evidence="1">
    <location>
        <begin position="285"/>
        <end position="312"/>
    </location>
</feature>
<evidence type="ECO:0000313" key="3">
    <source>
        <dbReference type="Proteomes" id="UP000620124"/>
    </source>
</evidence>
<organism evidence="2 3">
    <name type="scientific">Mycena venus</name>
    <dbReference type="NCBI Taxonomy" id="2733690"/>
    <lineage>
        <taxon>Eukaryota</taxon>
        <taxon>Fungi</taxon>
        <taxon>Dikarya</taxon>
        <taxon>Basidiomycota</taxon>
        <taxon>Agaricomycotina</taxon>
        <taxon>Agaricomycetes</taxon>
        <taxon>Agaricomycetidae</taxon>
        <taxon>Agaricales</taxon>
        <taxon>Marasmiineae</taxon>
        <taxon>Mycenaceae</taxon>
        <taxon>Mycena</taxon>
    </lineage>
</organism>
<evidence type="ECO:0000313" key="2">
    <source>
        <dbReference type="EMBL" id="KAF7339186.1"/>
    </source>
</evidence>
<evidence type="ECO:0000256" key="1">
    <source>
        <dbReference type="SAM" id="MobiDB-lite"/>
    </source>
</evidence>
<feature type="region of interest" description="Disordered" evidence="1">
    <location>
        <begin position="554"/>
        <end position="579"/>
    </location>
</feature>
<feature type="compositionally biased region" description="Low complexity" evidence="1">
    <location>
        <begin position="463"/>
        <end position="479"/>
    </location>
</feature>
<feature type="region of interest" description="Disordered" evidence="1">
    <location>
        <begin position="414"/>
        <end position="438"/>
    </location>
</feature>
<dbReference type="OrthoDB" id="5271586at2759"/>
<dbReference type="AlphaFoldDB" id="A0A8H6XEP0"/>
<comment type="caution">
    <text evidence="2">The sequence shown here is derived from an EMBL/GenBank/DDBJ whole genome shotgun (WGS) entry which is preliminary data.</text>
</comment>
<proteinExistence type="predicted"/>